<organism evidence="1 2">
    <name type="scientific">Portunus trituberculatus</name>
    <name type="common">Swimming crab</name>
    <name type="synonym">Neptunus trituberculatus</name>
    <dbReference type="NCBI Taxonomy" id="210409"/>
    <lineage>
        <taxon>Eukaryota</taxon>
        <taxon>Metazoa</taxon>
        <taxon>Ecdysozoa</taxon>
        <taxon>Arthropoda</taxon>
        <taxon>Crustacea</taxon>
        <taxon>Multicrustacea</taxon>
        <taxon>Malacostraca</taxon>
        <taxon>Eumalacostraca</taxon>
        <taxon>Eucarida</taxon>
        <taxon>Decapoda</taxon>
        <taxon>Pleocyemata</taxon>
        <taxon>Brachyura</taxon>
        <taxon>Eubrachyura</taxon>
        <taxon>Portunoidea</taxon>
        <taxon>Portunidae</taxon>
        <taxon>Portuninae</taxon>
        <taxon>Portunus</taxon>
    </lineage>
</organism>
<proteinExistence type="predicted"/>
<protein>
    <submittedName>
        <fullName evidence="1">Uncharacterized protein</fullName>
    </submittedName>
</protein>
<accession>A0A5B7EIP1</accession>
<keyword evidence="2" id="KW-1185">Reference proteome</keyword>
<dbReference type="EMBL" id="VSRR010003018">
    <property type="protein sequence ID" value="MPC34271.1"/>
    <property type="molecule type" value="Genomic_DNA"/>
</dbReference>
<comment type="caution">
    <text evidence="1">The sequence shown here is derived from an EMBL/GenBank/DDBJ whole genome shotgun (WGS) entry which is preliminary data.</text>
</comment>
<evidence type="ECO:0000313" key="2">
    <source>
        <dbReference type="Proteomes" id="UP000324222"/>
    </source>
</evidence>
<dbReference type="Proteomes" id="UP000324222">
    <property type="component" value="Unassembled WGS sequence"/>
</dbReference>
<sequence>MGGRDNERGSEVSAEIKDRHLRHFLTNFPSNKEEEDKKNINFLVFLQECEKVWEDEKKEKASGLHTAGPVFEKVFAQAQFWNTDWKCACTVISSEPMKYSGKTSTIQVTF</sequence>
<name>A0A5B7EIP1_PORTR</name>
<evidence type="ECO:0000313" key="1">
    <source>
        <dbReference type="EMBL" id="MPC34271.1"/>
    </source>
</evidence>
<dbReference type="AlphaFoldDB" id="A0A5B7EIP1"/>
<gene>
    <name evidence="1" type="ORF">E2C01_027655</name>
</gene>
<reference evidence="1 2" key="1">
    <citation type="submission" date="2019-05" db="EMBL/GenBank/DDBJ databases">
        <title>Another draft genome of Portunus trituberculatus and its Hox gene families provides insights of decapod evolution.</title>
        <authorList>
            <person name="Jeong J.-H."/>
            <person name="Song I."/>
            <person name="Kim S."/>
            <person name="Choi T."/>
            <person name="Kim D."/>
            <person name="Ryu S."/>
            <person name="Kim W."/>
        </authorList>
    </citation>
    <scope>NUCLEOTIDE SEQUENCE [LARGE SCALE GENOMIC DNA]</scope>
    <source>
        <tissue evidence="1">Muscle</tissue>
    </source>
</reference>